<evidence type="ECO:0000313" key="3">
    <source>
        <dbReference type="Proteomes" id="UP000193711"/>
    </source>
</evidence>
<protein>
    <recommendedName>
        <fullName evidence="1">Spore protein YkvP/CgeB glycosyl transferase-like domain-containing protein</fullName>
    </recommendedName>
</protein>
<gene>
    <name evidence="2" type="ORF">SAMN06295885_0607</name>
</gene>
<evidence type="ECO:0000313" key="2">
    <source>
        <dbReference type="EMBL" id="SMH31543.1"/>
    </source>
</evidence>
<keyword evidence="3" id="KW-1185">Reference proteome</keyword>
<reference evidence="3" key="1">
    <citation type="submission" date="2017-04" db="EMBL/GenBank/DDBJ databases">
        <authorList>
            <person name="Varghese N."/>
            <person name="Submissions S."/>
        </authorList>
    </citation>
    <scope>NUCLEOTIDE SEQUENCE [LARGE SCALE GENOMIC DNA]</scope>
    <source>
        <strain evidence="3">VKM Ac-2121</strain>
    </source>
</reference>
<accession>A0A1X7N4T7</accession>
<dbReference type="InterPro" id="IPR055259">
    <property type="entry name" value="YkvP/CgeB_Glyco_trans-like"/>
</dbReference>
<proteinExistence type="predicted"/>
<dbReference type="AlphaFoldDB" id="A0A1X7N4T7"/>
<dbReference type="EMBL" id="FXBM01000001">
    <property type="protein sequence ID" value="SMH31543.1"/>
    <property type="molecule type" value="Genomic_DNA"/>
</dbReference>
<sequence>MTLAVLSNDRLDPWINWTTLGPPLLRPLAARGGRLVSPQASPRSWPGLVRELRGADSVFWMQQSARPEWPLVAASLAAGSATRSAFVVDPWLVDLPRIALAARLQRLDPLFVPFSEGAEELVRRHPRGRFEWLPFGVDTEVFTPGSGERDVFAFWMGRRHEPLHRALLDYCEARGLLYEYRREGRLLTPRELGELAGRSRYFVVTPPLAEDHARTGGYSPLVMRYLEGLAAGARLLGVLPGSGEYERLLPLDAILQVDVDGADLAARLDADADAGHEAATARASRHVRTHHSWARRAEQIGERLATGRPIIQPPPPA</sequence>
<name>A0A1X7N4T7_9MICO</name>
<dbReference type="Pfam" id="PF13524">
    <property type="entry name" value="Glyco_trans_1_2"/>
    <property type="match status" value="1"/>
</dbReference>
<feature type="domain" description="Spore protein YkvP/CgeB glycosyl transferase-like" evidence="1">
    <location>
        <begin position="183"/>
        <end position="300"/>
    </location>
</feature>
<organism evidence="2 3">
    <name type="scientific">Rathayibacter oskolensis</name>
    <dbReference type="NCBI Taxonomy" id="1891671"/>
    <lineage>
        <taxon>Bacteria</taxon>
        <taxon>Bacillati</taxon>
        <taxon>Actinomycetota</taxon>
        <taxon>Actinomycetes</taxon>
        <taxon>Micrococcales</taxon>
        <taxon>Microbacteriaceae</taxon>
        <taxon>Rathayibacter</taxon>
    </lineage>
</organism>
<evidence type="ECO:0000259" key="1">
    <source>
        <dbReference type="Pfam" id="PF13524"/>
    </source>
</evidence>
<dbReference type="STRING" id="1891671.SAMN06295885_0607"/>
<dbReference type="Proteomes" id="UP000193711">
    <property type="component" value="Unassembled WGS sequence"/>
</dbReference>